<dbReference type="GO" id="GO:0043527">
    <property type="term" value="C:tRNA methyltransferase complex"/>
    <property type="evidence" value="ECO:0007669"/>
    <property type="project" value="TreeGrafter"/>
</dbReference>
<evidence type="ECO:0000313" key="11">
    <source>
        <dbReference type="EMBL" id="KAK3240257.1"/>
    </source>
</evidence>
<evidence type="ECO:0000256" key="7">
    <source>
        <dbReference type="ARBA" id="ARBA00022884"/>
    </source>
</evidence>
<organism evidence="11 12">
    <name type="scientific">Cymbomonas tetramitiformis</name>
    <dbReference type="NCBI Taxonomy" id="36881"/>
    <lineage>
        <taxon>Eukaryota</taxon>
        <taxon>Viridiplantae</taxon>
        <taxon>Chlorophyta</taxon>
        <taxon>Pyramimonadophyceae</taxon>
        <taxon>Pyramimonadales</taxon>
        <taxon>Pyramimonadaceae</taxon>
        <taxon>Cymbomonas</taxon>
    </lineage>
</organism>
<dbReference type="Pfam" id="PF02390">
    <property type="entry name" value="Methyltransf_4"/>
    <property type="match status" value="1"/>
</dbReference>
<evidence type="ECO:0000256" key="5">
    <source>
        <dbReference type="ARBA" id="ARBA00022691"/>
    </source>
</evidence>
<evidence type="ECO:0000256" key="9">
    <source>
        <dbReference type="HAMAP-Rule" id="MF_03055"/>
    </source>
</evidence>
<evidence type="ECO:0000256" key="10">
    <source>
        <dbReference type="SAM" id="MobiDB-lite"/>
    </source>
</evidence>
<dbReference type="Proteomes" id="UP001190700">
    <property type="component" value="Unassembled WGS sequence"/>
</dbReference>
<dbReference type="GO" id="GO:0005634">
    <property type="term" value="C:nucleus"/>
    <property type="evidence" value="ECO:0007669"/>
    <property type="project" value="UniProtKB-SubCell"/>
</dbReference>
<dbReference type="NCBIfam" id="TIGR00091">
    <property type="entry name" value="tRNA (guanosine(46)-N7)-methyltransferase TrmB"/>
    <property type="match status" value="1"/>
</dbReference>
<dbReference type="InterPro" id="IPR003358">
    <property type="entry name" value="tRNA_(Gua-N-7)_MeTrfase_Trmb"/>
</dbReference>
<comment type="catalytic activity">
    <reaction evidence="1 9">
        <text>guanosine(46) in tRNA + S-adenosyl-L-methionine = N(7)-methylguanosine(46) in tRNA + S-adenosyl-L-homocysteine</text>
        <dbReference type="Rhea" id="RHEA:42708"/>
        <dbReference type="Rhea" id="RHEA-COMP:10188"/>
        <dbReference type="Rhea" id="RHEA-COMP:10189"/>
        <dbReference type="ChEBI" id="CHEBI:57856"/>
        <dbReference type="ChEBI" id="CHEBI:59789"/>
        <dbReference type="ChEBI" id="CHEBI:74269"/>
        <dbReference type="ChEBI" id="CHEBI:74480"/>
        <dbReference type="EC" id="2.1.1.33"/>
    </reaction>
</comment>
<dbReference type="EC" id="2.1.1.33" evidence="9"/>
<keyword evidence="8 9" id="KW-0539">Nucleus</keyword>
<dbReference type="PANTHER" id="PTHR23417:SF16">
    <property type="entry name" value="TRNA (GUANINE-N(7)-)-METHYLTRANSFERASE"/>
    <property type="match status" value="1"/>
</dbReference>
<dbReference type="GO" id="GO:0008176">
    <property type="term" value="F:tRNA (guanine(46)-N7)-methyltransferase activity"/>
    <property type="evidence" value="ECO:0007669"/>
    <property type="project" value="UniProtKB-UniRule"/>
</dbReference>
<evidence type="ECO:0000256" key="8">
    <source>
        <dbReference type="ARBA" id="ARBA00023242"/>
    </source>
</evidence>
<dbReference type="AlphaFoldDB" id="A0AAE0BPD5"/>
<feature type="compositionally biased region" description="Basic and acidic residues" evidence="10">
    <location>
        <begin position="1"/>
        <end position="23"/>
    </location>
</feature>
<feature type="binding site" evidence="9">
    <location>
        <begin position="142"/>
        <end position="143"/>
    </location>
    <ligand>
        <name>S-adenosyl-L-methionine</name>
        <dbReference type="ChEBI" id="CHEBI:59789"/>
    </ligand>
</feature>
<evidence type="ECO:0000256" key="2">
    <source>
        <dbReference type="ARBA" id="ARBA00022555"/>
    </source>
</evidence>
<proteinExistence type="inferred from homology"/>
<reference evidence="11 12" key="1">
    <citation type="journal article" date="2015" name="Genome Biol. Evol.">
        <title>Comparative Genomics of a Bacterivorous Green Alga Reveals Evolutionary Causalities and Consequences of Phago-Mixotrophic Mode of Nutrition.</title>
        <authorList>
            <person name="Burns J.A."/>
            <person name="Paasch A."/>
            <person name="Narechania A."/>
            <person name="Kim E."/>
        </authorList>
    </citation>
    <scope>NUCLEOTIDE SEQUENCE [LARGE SCALE GENOMIC DNA]</scope>
    <source>
        <strain evidence="11 12">PLY_AMNH</strain>
    </source>
</reference>
<dbReference type="PANTHER" id="PTHR23417">
    <property type="entry name" value="3-DEOXY-D-MANNO-OCTULOSONIC-ACID TRANSFERASE/TRNA GUANINE-N 7 - -METHYLTRANSFERASE"/>
    <property type="match status" value="1"/>
</dbReference>
<keyword evidence="2 9" id="KW-0820">tRNA-binding</keyword>
<dbReference type="PROSITE" id="PS51625">
    <property type="entry name" value="SAM_MT_TRMB"/>
    <property type="match status" value="1"/>
</dbReference>
<dbReference type="InterPro" id="IPR025763">
    <property type="entry name" value="Trm8_euk"/>
</dbReference>
<feature type="binding site" evidence="9">
    <location>
        <begin position="240"/>
        <end position="242"/>
    </location>
    <ligand>
        <name>S-adenosyl-L-methionine</name>
        <dbReference type="ChEBI" id="CHEBI:59789"/>
    </ligand>
</feature>
<dbReference type="HAMAP" id="MF_03055">
    <property type="entry name" value="tRNA_methyltr_TrmB_euk"/>
    <property type="match status" value="1"/>
</dbReference>
<dbReference type="InterPro" id="IPR029063">
    <property type="entry name" value="SAM-dependent_MTases_sf"/>
</dbReference>
<comment type="subcellular location">
    <subcellularLocation>
        <location evidence="9">Nucleus</location>
    </subcellularLocation>
</comment>
<protein>
    <recommendedName>
        <fullName evidence="9">tRNA (guanine-N(7)-)-methyltransferase</fullName>
        <ecNumber evidence="9">2.1.1.33</ecNumber>
    </recommendedName>
    <alternativeName>
        <fullName evidence="9">tRNA (guanine(46)-N(7))-methyltransferase</fullName>
    </alternativeName>
    <alternativeName>
        <fullName evidence="9">tRNA(m7G46)-methyltransferase</fullName>
    </alternativeName>
</protein>
<dbReference type="Gene3D" id="3.40.50.150">
    <property type="entry name" value="Vaccinia Virus protein VP39"/>
    <property type="match status" value="1"/>
</dbReference>
<dbReference type="SUPFAM" id="SSF53335">
    <property type="entry name" value="S-adenosyl-L-methionine-dependent methyltransferases"/>
    <property type="match status" value="1"/>
</dbReference>
<evidence type="ECO:0000256" key="1">
    <source>
        <dbReference type="ARBA" id="ARBA00000142"/>
    </source>
</evidence>
<feature type="active site" evidence="9">
    <location>
        <position position="165"/>
    </location>
</feature>
<comment type="caution">
    <text evidence="11">The sequence shown here is derived from an EMBL/GenBank/DDBJ whole genome shotgun (WGS) entry which is preliminary data.</text>
</comment>
<feature type="region of interest" description="Disordered" evidence="10">
    <location>
        <begin position="1"/>
        <end position="29"/>
    </location>
</feature>
<gene>
    <name evidence="11" type="ORF">CYMTET_49894</name>
</gene>
<sequence>MGREKRAASAMDAPDRDPSHRQSDGMPQKRFYRARAHSNPLNDCQFPVPVSPVEQDWAEHFPAFFPSDPSVAPLADDAKVRMVDVGCGFGGLLMQLSPLFPKDLMVGMELRDKVSEYVKERILASRKNHPGEFENVSCLRTNAMKYLPNYFEKGQLTKLFFLFPDPHFKAANHRRRIVTRTLLAEYAHFLQVGGTLYTVTDVPELGDWMSEACDNHPLFERLTQEELDVDPCIPLLTTATEEGQKVARNEGVRCMNVFRRISPEGL</sequence>
<name>A0AAE0BPD5_9CHLO</name>
<keyword evidence="3 9" id="KW-0489">Methyltransferase</keyword>
<keyword evidence="5 9" id="KW-0949">S-adenosyl-L-methionine</keyword>
<dbReference type="GO" id="GO:0000049">
    <property type="term" value="F:tRNA binding"/>
    <property type="evidence" value="ECO:0007669"/>
    <property type="project" value="UniProtKB-UniRule"/>
</dbReference>
<keyword evidence="4 9" id="KW-0808">Transferase</keyword>
<comment type="similarity">
    <text evidence="9">Belongs to the class I-like SAM-binding methyltransferase superfamily. TrmB family.</text>
</comment>
<evidence type="ECO:0000313" key="12">
    <source>
        <dbReference type="Proteomes" id="UP001190700"/>
    </source>
</evidence>
<accession>A0AAE0BPD5</accession>
<comment type="function">
    <text evidence="9">Catalyzes the formation of N(7)-methylguanine at position 46 (m7G46) in tRNA.</text>
</comment>
<keyword evidence="7 9" id="KW-0694">RNA-binding</keyword>
<feature type="binding site" evidence="9">
    <location>
        <position position="86"/>
    </location>
    <ligand>
        <name>S-adenosyl-L-methionine</name>
        <dbReference type="ChEBI" id="CHEBI:59789"/>
    </ligand>
</feature>
<keyword evidence="6 9" id="KW-0819">tRNA processing</keyword>
<dbReference type="EMBL" id="LGRX02033697">
    <property type="protein sequence ID" value="KAK3240257.1"/>
    <property type="molecule type" value="Genomic_DNA"/>
</dbReference>
<evidence type="ECO:0000256" key="4">
    <source>
        <dbReference type="ARBA" id="ARBA00022679"/>
    </source>
</evidence>
<keyword evidence="12" id="KW-1185">Reference proteome</keyword>
<comment type="pathway">
    <text evidence="9">tRNA modification; N(7)-methylguanine-tRNA biosynthesis.</text>
</comment>
<feature type="binding site" evidence="9">
    <location>
        <begin position="109"/>
        <end position="110"/>
    </location>
    <ligand>
        <name>S-adenosyl-L-methionine</name>
        <dbReference type="ChEBI" id="CHEBI:59789"/>
    </ligand>
</feature>
<feature type="binding site" evidence="9">
    <location>
        <position position="162"/>
    </location>
    <ligand>
        <name>S-adenosyl-L-methionine</name>
        <dbReference type="ChEBI" id="CHEBI:59789"/>
    </ligand>
</feature>
<evidence type="ECO:0000256" key="6">
    <source>
        <dbReference type="ARBA" id="ARBA00022694"/>
    </source>
</evidence>
<evidence type="ECO:0000256" key="3">
    <source>
        <dbReference type="ARBA" id="ARBA00022603"/>
    </source>
</evidence>